<dbReference type="GO" id="GO:0015031">
    <property type="term" value="P:protein transport"/>
    <property type="evidence" value="ECO:0007669"/>
    <property type="project" value="UniProtKB-UniRule"/>
</dbReference>
<feature type="domain" description="Ubiquitin-like modifier-activating enzyme Atg7 N-terminal" evidence="9">
    <location>
        <begin position="6"/>
        <end position="313"/>
    </location>
</feature>
<keyword evidence="7" id="KW-0963">Cytoplasm</keyword>
<dbReference type="GeneID" id="106661442"/>
<dbReference type="GO" id="GO:0019778">
    <property type="term" value="F:Atg12 activating enzyme activity"/>
    <property type="evidence" value="ECO:0007669"/>
    <property type="project" value="TreeGrafter"/>
</dbReference>
<evidence type="ECO:0000256" key="2">
    <source>
        <dbReference type="ARBA" id="ARBA00017647"/>
    </source>
</evidence>
<dbReference type="Gene3D" id="3.40.50.720">
    <property type="entry name" value="NAD(P)-binding Rossmann-like Domain"/>
    <property type="match status" value="1"/>
</dbReference>
<keyword evidence="3 7" id="KW-0813">Transport</keyword>
<evidence type="ECO:0000256" key="6">
    <source>
        <dbReference type="PIRSR" id="PIRSR606285-1"/>
    </source>
</evidence>
<keyword evidence="5 7" id="KW-0072">Autophagy</keyword>
<dbReference type="AlphaFoldDB" id="A0A8I6SRV0"/>
<dbReference type="OrthoDB" id="338614at2759"/>
<dbReference type="InterPro" id="IPR035985">
    <property type="entry name" value="Ubiquitin-activating_enz"/>
</dbReference>
<dbReference type="PANTHER" id="PTHR10953">
    <property type="entry name" value="UBIQUITIN-ACTIVATING ENZYME E1"/>
    <property type="match status" value="1"/>
</dbReference>
<evidence type="ECO:0000313" key="11">
    <source>
        <dbReference type="Proteomes" id="UP000494040"/>
    </source>
</evidence>
<dbReference type="OMA" id="RQIWDAI"/>
<evidence type="ECO:0000259" key="9">
    <source>
        <dbReference type="Pfam" id="PF16420"/>
    </source>
</evidence>
<comment type="subcellular location">
    <subcellularLocation>
        <location evidence="7">Cytoplasm</location>
    </subcellularLocation>
    <subcellularLocation>
        <location evidence="7">Preautophagosomal structure</location>
    </subcellularLocation>
</comment>
<dbReference type="InterPro" id="IPR006285">
    <property type="entry name" value="Atg7"/>
</dbReference>
<evidence type="ECO:0000256" key="3">
    <source>
        <dbReference type="ARBA" id="ARBA00022448"/>
    </source>
</evidence>
<accession>A0A8I6SRV0</accession>
<name>A0A8I6SRV0_CIMLE</name>
<keyword evidence="11" id="KW-1185">Reference proteome</keyword>
<dbReference type="GO" id="GO:0006995">
    <property type="term" value="P:cellular response to nitrogen starvation"/>
    <property type="evidence" value="ECO:0007669"/>
    <property type="project" value="TreeGrafter"/>
</dbReference>
<feature type="active site" description="Glycyl thioester intermediate" evidence="6">
    <location>
        <position position="532"/>
    </location>
</feature>
<evidence type="ECO:0000256" key="7">
    <source>
        <dbReference type="RuleBase" id="RU366022"/>
    </source>
</evidence>
<dbReference type="Pfam" id="PF00899">
    <property type="entry name" value="ThiF"/>
    <property type="match status" value="1"/>
</dbReference>
<comment type="subunit">
    <text evidence="7">Homodimer.</text>
</comment>
<feature type="domain" description="THIF-type NAD/FAD binding fold" evidence="8">
    <location>
        <begin position="332"/>
        <end position="560"/>
    </location>
</feature>
<dbReference type="FunFam" id="3.40.50.720:FF:000243">
    <property type="entry name" value="Ubiquitin-like modifier-activating enzyme ATG7"/>
    <property type="match status" value="1"/>
</dbReference>
<keyword evidence="4 7" id="KW-0653">Protein transport</keyword>
<dbReference type="GO" id="GO:0000045">
    <property type="term" value="P:autophagosome assembly"/>
    <property type="evidence" value="ECO:0007669"/>
    <property type="project" value="TreeGrafter"/>
</dbReference>
<dbReference type="NCBIfam" id="TIGR01381">
    <property type="entry name" value="E1_like_apg7"/>
    <property type="match status" value="1"/>
</dbReference>
<keyword evidence="7" id="KW-0833">Ubl conjugation pathway</keyword>
<dbReference type="GO" id="GO:0000407">
    <property type="term" value="C:phagophore assembly site"/>
    <property type="evidence" value="ECO:0007669"/>
    <property type="project" value="UniProtKB-SubCell"/>
</dbReference>
<evidence type="ECO:0000313" key="10">
    <source>
        <dbReference type="EnsemblMetazoa" id="XP_024084095.1"/>
    </source>
</evidence>
<dbReference type="GO" id="GO:0032446">
    <property type="term" value="P:protein modification by small protein conjugation"/>
    <property type="evidence" value="ECO:0007669"/>
    <property type="project" value="TreeGrafter"/>
</dbReference>
<dbReference type="KEGG" id="clec:106661442"/>
<dbReference type="GO" id="GO:0000422">
    <property type="term" value="P:autophagy of mitochondrion"/>
    <property type="evidence" value="ECO:0007669"/>
    <property type="project" value="TreeGrafter"/>
</dbReference>
<dbReference type="Gene3D" id="3.40.140.100">
    <property type="entry name" value="Ubiquitin-like modifier-activating enzyme ATG7 C-terminal domain"/>
    <property type="match status" value="1"/>
</dbReference>
<dbReference type="GO" id="GO:0034727">
    <property type="term" value="P:piecemeal microautophagy of the nucleus"/>
    <property type="evidence" value="ECO:0007669"/>
    <property type="project" value="TreeGrafter"/>
</dbReference>
<evidence type="ECO:0000256" key="1">
    <source>
        <dbReference type="ARBA" id="ARBA00010931"/>
    </source>
</evidence>
<comment type="similarity">
    <text evidence="1 7">Belongs to the ATG7 family.</text>
</comment>
<dbReference type="GO" id="GO:0019779">
    <property type="term" value="F:Atg8 activating enzyme activity"/>
    <property type="evidence" value="ECO:0007669"/>
    <property type="project" value="TreeGrafter"/>
</dbReference>
<sequence>MEDSNLKFLNFYSVVEPTFWHKLCQIKLDNDMLEEKEKTITGSFLNSVGMSFHIDYTSFETVSPSESYSLEKLCKQNSDVTSNLEKMSGKLINMNTLQKFKDLDKNLLVKTESQLIWSMIKSGDAIQDPSTLNTFILITFANLKTYEFYYWFCFPVLSSLNFTIVQGPQLLNEKFTSDQIQSLLTTHSTLSCNYKLIFSAQLIDGQLISKPLEALVKCSDPEANDSLYVCLVDPSTQDCSPGWPLRNVLALIAYHRKTSLPVNIISLRVGLQFKSSFVIKINMHGDINDQKWVGWERNNRGKFGSRKVNLQNSIDPMRLAESSVDLNLKLMKWRLLPDINLEIIKLQKCLLLGAGTLGCSLARCLLGWGVRHITFVDNGEVSFSNPVRQSLYKYEDCDMGKGAKKKAIAAANALKTILPTVVSEGVILDIPMPGHPLGAMEDVDKLHQLIKDHDAVFLLTDSRESRWLPTVICSSLNKLAFTVALGFDSYLVMRHGVEQPESGELLKLGCYFCNDVTAPGNSKTDRTLDQQCTVTRPGVSYIASSLAVELFVSFLQDREKCSVNANYEGILGSIPHSIRGFLSNFNQIMLCTPAFVQCIACSVKVKDEFINNKNDFLGKVFASAAYLEKLLELDELQKQSEMADILELSDDELEAEAI</sequence>
<dbReference type="InterPro" id="IPR032197">
    <property type="entry name" value="Atg7_N"/>
</dbReference>
<organism evidence="10 11">
    <name type="scientific">Cimex lectularius</name>
    <name type="common">Bed bug</name>
    <name type="synonym">Acanthia lectularia</name>
    <dbReference type="NCBI Taxonomy" id="79782"/>
    <lineage>
        <taxon>Eukaryota</taxon>
        <taxon>Metazoa</taxon>
        <taxon>Ecdysozoa</taxon>
        <taxon>Arthropoda</taxon>
        <taxon>Hexapoda</taxon>
        <taxon>Insecta</taxon>
        <taxon>Pterygota</taxon>
        <taxon>Neoptera</taxon>
        <taxon>Paraneoptera</taxon>
        <taxon>Hemiptera</taxon>
        <taxon>Heteroptera</taxon>
        <taxon>Panheteroptera</taxon>
        <taxon>Cimicomorpha</taxon>
        <taxon>Cimicidae</taxon>
        <taxon>Cimex</taxon>
    </lineage>
</organism>
<protein>
    <recommendedName>
        <fullName evidence="2 7">Ubiquitin-like modifier-activating enzyme ATG7</fullName>
    </recommendedName>
    <alternativeName>
        <fullName evidence="7">Autophagy-related protein 7</fullName>
    </alternativeName>
</protein>
<comment type="function">
    <text evidence="7">E1-like activating enzyme involved in the 2 ubiquitin-like systems required for autophagy.</text>
</comment>
<proteinExistence type="inferred from homology"/>
<dbReference type="InterPro" id="IPR042522">
    <property type="entry name" value="Atg7_N_1"/>
</dbReference>
<dbReference type="Pfam" id="PF16420">
    <property type="entry name" value="ATG7_N"/>
    <property type="match status" value="1"/>
</dbReference>
<evidence type="ECO:0000259" key="8">
    <source>
        <dbReference type="Pfam" id="PF00899"/>
    </source>
</evidence>
<reference evidence="10" key="1">
    <citation type="submission" date="2022-01" db="UniProtKB">
        <authorList>
            <consortium name="EnsemblMetazoa"/>
        </authorList>
    </citation>
    <scope>IDENTIFICATION</scope>
</reference>
<dbReference type="CTD" id="10533"/>
<dbReference type="EnsemblMetazoa" id="XM_024228327.1">
    <property type="protein sequence ID" value="XP_024084095.1"/>
    <property type="gene ID" value="LOC106661442"/>
</dbReference>
<dbReference type="SUPFAM" id="SSF69572">
    <property type="entry name" value="Activating enzymes of the ubiquitin-like proteins"/>
    <property type="match status" value="1"/>
</dbReference>
<dbReference type="Proteomes" id="UP000494040">
    <property type="component" value="Unassembled WGS sequence"/>
</dbReference>
<dbReference type="Gene3D" id="3.40.140.70">
    <property type="entry name" value="Ubiquitin-like modifier-activating enzyme ATG7 N-terminal domain"/>
    <property type="match status" value="1"/>
</dbReference>
<evidence type="ECO:0000256" key="4">
    <source>
        <dbReference type="ARBA" id="ARBA00022927"/>
    </source>
</evidence>
<dbReference type="PANTHER" id="PTHR10953:SF3">
    <property type="entry name" value="UBIQUITIN-LIKE MODIFIER-ACTIVATING ENZYME ATG7"/>
    <property type="match status" value="1"/>
</dbReference>
<dbReference type="InterPro" id="IPR000594">
    <property type="entry name" value="ThiF_NAD_FAD-bd"/>
</dbReference>
<dbReference type="InterPro" id="IPR042523">
    <property type="entry name" value="Atg7_N_2"/>
</dbReference>
<dbReference type="InterPro" id="IPR045886">
    <property type="entry name" value="ThiF/MoeB/HesA"/>
</dbReference>
<evidence type="ECO:0000256" key="5">
    <source>
        <dbReference type="ARBA" id="ARBA00023006"/>
    </source>
</evidence>
<dbReference type="RefSeq" id="XP_024084095.1">
    <property type="nucleotide sequence ID" value="XM_024228327.1"/>
</dbReference>